<dbReference type="InterPro" id="IPR036388">
    <property type="entry name" value="WH-like_DNA-bd_sf"/>
</dbReference>
<evidence type="ECO:0000259" key="4">
    <source>
        <dbReference type="PROSITE" id="PS50949"/>
    </source>
</evidence>
<keyword evidence="3" id="KW-0804">Transcription</keyword>
<evidence type="ECO:0000313" key="5">
    <source>
        <dbReference type="EMBL" id="MDV6264733.1"/>
    </source>
</evidence>
<organism evidence="5 6">
    <name type="scientific">Rhodococcoides yunnanense</name>
    <dbReference type="NCBI Taxonomy" id="278209"/>
    <lineage>
        <taxon>Bacteria</taxon>
        <taxon>Bacillati</taxon>
        <taxon>Actinomycetota</taxon>
        <taxon>Actinomycetes</taxon>
        <taxon>Mycobacteriales</taxon>
        <taxon>Nocardiaceae</taxon>
        <taxon>Rhodococcoides</taxon>
    </lineage>
</organism>
<dbReference type="EMBL" id="JAWLJX010000018">
    <property type="protein sequence ID" value="MDV6264733.1"/>
    <property type="molecule type" value="Genomic_DNA"/>
</dbReference>
<dbReference type="PANTHER" id="PTHR43537">
    <property type="entry name" value="TRANSCRIPTIONAL REGULATOR, GNTR FAMILY"/>
    <property type="match status" value="1"/>
</dbReference>
<dbReference type="Pfam" id="PF00392">
    <property type="entry name" value="GntR"/>
    <property type="match status" value="1"/>
</dbReference>
<dbReference type="PROSITE" id="PS50949">
    <property type="entry name" value="HTH_GNTR"/>
    <property type="match status" value="1"/>
</dbReference>
<dbReference type="RefSeq" id="WP_317566749.1">
    <property type="nucleotide sequence ID" value="NZ_JAWLJX010000018.1"/>
</dbReference>
<dbReference type="SUPFAM" id="SSF46785">
    <property type="entry name" value="Winged helix' DNA-binding domain"/>
    <property type="match status" value="1"/>
</dbReference>
<evidence type="ECO:0000256" key="2">
    <source>
        <dbReference type="ARBA" id="ARBA00023125"/>
    </source>
</evidence>
<accession>A0ABU4BKI1</accession>
<dbReference type="InterPro" id="IPR036390">
    <property type="entry name" value="WH_DNA-bd_sf"/>
</dbReference>
<feature type="domain" description="HTH gntR-type" evidence="4">
    <location>
        <begin position="1"/>
        <end position="69"/>
    </location>
</feature>
<comment type="caution">
    <text evidence="5">The sequence shown here is derived from an EMBL/GenBank/DDBJ whole genome shotgun (WGS) entry which is preliminary data.</text>
</comment>
<evidence type="ECO:0000313" key="6">
    <source>
        <dbReference type="Proteomes" id="UP001185755"/>
    </source>
</evidence>
<dbReference type="SMART" id="SM00345">
    <property type="entry name" value="HTH_GNTR"/>
    <property type="match status" value="1"/>
</dbReference>
<sequence>MAELVVAQLRRQIIRGELNEGDALPSESELMERYGVSRPTLREAFRVLESESLINIRRGAHGGARVQTPTRRVAAKYASFMLEYRGVRLRDVYEARAAIEVPSVGKLARSRTRADVARLRDSLDRHAAAELEEPDLAIGLHGEFHTLLIELAGNGTLLLLSEMLQDIIDRGNASLHADTDLTEAQASSAAVRTHRRLFDHIVDRNVSEAETLWKRHLDESMVYLLGNNAAMTVLDLFD</sequence>
<gene>
    <name evidence="5" type="ORF">R3P96_25645</name>
</gene>
<evidence type="ECO:0000256" key="3">
    <source>
        <dbReference type="ARBA" id="ARBA00023163"/>
    </source>
</evidence>
<keyword evidence="6" id="KW-1185">Reference proteome</keyword>
<evidence type="ECO:0000256" key="1">
    <source>
        <dbReference type="ARBA" id="ARBA00023015"/>
    </source>
</evidence>
<dbReference type="InterPro" id="IPR008920">
    <property type="entry name" value="TF_FadR/GntR_C"/>
</dbReference>
<keyword evidence="1" id="KW-0805">Transcription regulation</keyword>
<dbReference type="SMART" id="SM00895">
    <property type="entry name" value="FCD"/>
    <property type="match status" value="1"/>
</dbReference>
<dbReference type="SUPFAM" id="SSF48008">
    <property type="entry name" value="GntR ligand-binding domain-like"/>
    <property type="match status" value="1"/>
</dbReference>
<dbReference type="InterPro" id="IPR000524">
    <property type="entry name" value="Tscrpt_reg_HTH_GntR"/>
</dbReference>
<name>A0ABU4BKI1_9NOCA</name>
<keyword evidence="2" id="KW-0238">DNA-binding</keyword>
<proteinExistence type="predicted"/>
<dbReference type="PRINTS" id="PR00035">
    <property type="entry name" value="HTHGNTR"/>
</dbReference>
<dbReference type="CDD" id="cd07377">
    <property type="entry name" value="WHTH_GntR"/>
    <property type="match status" value="1"/>
</dbReference>
<dbReference type="Proteomes" id="UP001185755">
    <property type="component" value="Unassembled WGS sequence"/>
</dbReference>
<reference evidence="5 6" key="1">
    <citation type="submission" date="2023-10" db="EMBL/GenBank/DDBJ databases">
        <title>Development of a sustainable strategy for remediation of hydrocarbon-contaminated territories based on the waste exchange concept.</title>
        <authorList>
            <person name="Krivoruchko A."/>
        </authorList>
    </citation>
    <scope>NUCLEOTIDE SEQUENCE [LARGE SCALE GENOMIC DNA]</scope>
    <source>
        <strain evidence="5 6">IEGM 1323</strain>
    </source>
</reference>
<dbReference type="InterPro" id="IPR011711">
    <property type="entry name" value="GntR_C"/>
</dbReference>
<dbReference type="PANTHER" id="PTHR43537:SF5">
    <property type="entry name" value="UXU OPERON TRANSCRIPTIONAL REGULATOR"/>
    <property type="match status" value="1"/>
</dbReference>
<dbReference type="Gene3D" id="1.10.10.10">
    <property type="entry name" value="Winged helix-like DNA-binding domain superfamily/Winged helix DNA-binding domain"/>
    <property type="match status" value="1"/>
</dbReference>
<dbReference type="Gene3D" id="1.20.120.530">
    <property type="entry name" value="GntR ligand-binding domain-like"/>
    <property type="match status" value="1"/>
</dbReference>
<dbReference type="Pfam" id="PF07729">
    <property type="entry name" value="FCD"/>
    <property type="match status" value="1"/>
</dbReference>
<protein>
    <submittedName>
        <fullName evidence="5">GntR family transcriptional regulator</fullName>
    </submittedName>
</protein>